<dbReference type="GO" id="GO:0016787">
    <property type="term" value="F:hydrolase activity"/>
    <property type="evidence" value="ECO:0007669"/>
    <property type="project" value="UniProtKB-KW"/>
</dbReference>
<keyword evidence="8" id="KW-0378">Hydrolase</keyword>
<keyword evidence="13" id="KW-0472">Membrane</keyword>
<dbReference type="GO" id="GO:0015031">
    <property type="term" value="P:protein transport"/>
    <property type="evidence" value="ECO:0007669"/>
    <property type="project" value="UniProtKB-KW"/>
</dbReference>
<dbReference type="PANTHER" id="PTHR10903:SF135">
    <property type="entry name" value="TRANSLOCASE OF CHLOROPLAST 120, CHLOROPLASTIC-RELATED"/>
    <property type="match status" value="1"/>
</dbReference>
<evidence type="ECO:0000256" key="4">
    <source>
        <dbReference type="ARBA" id="ARBA00022528"/>
    </source>
</evidence>
<sequence length="384" mass="41795">MKMGPGGRQPFPSFSTILQSESLHIPVTMRIPSVQLEPLNVLVFGPTGVGKSTIINLLTNNSAQLSVGTTLESCTRSITSASVLHKERTINFFDTPGFDDSDTTPTEHLILLSVSLAEMYKSTERRPNIHCVLYVHRITDNRMAGSSLTSLRVFKELIGPHVFKNLVFVTNRWSDPPVPAHIRFEHQLLHDDRYFGRAIKAGAKGGADYRILEQPASSQAQKLLLDLFVEFNDPKVLQIQQDLIDRNNAIGDSNAGRVVVEESNRSIESIRKNMENLRQERSESKDDEAKKEIEGEMAGLVRRLADAEEQRGLLRYTISQIRNHPVLAAGVGVAGVAVAGVAVTGVAGLGAAGAAGAAEMAKVAGAAGALVQDFYKRRHGLGPK</sequence>
<reference evidence="17" key="1">
    <citation type="submission" date="2021-01" db="EMBL/GenBank/DDBJ databases">
        <authorList>
            <person name="Kaushik A."/>
        </authorList>
    </citation>
    <scope>NUCLEOTIDE SEQUENCE</scope>
    <source>
        <strain evidence="17">AG6-10EEA</strain>
    </source>
</reference>
<evidence type="ECO:0000256" key="12">
    <source>
        <dbReference type="ARBA" id="ARBA00022989"/>
    </source>
</evidence>
<evidence type="ECO:0000256" key="10">
    <source>
        <dbReference type="ARBA" id="ARBA00022842"/>
    </source>
</evidence>
<dbReference type="GO" id="GO:0046872">
    <property type="term" value="F:metal ion binding"/>
    <property type="evidence" value="ECO:0007669"/>
    <property type="project" value="UniProtKB-KW"/>
</dbReference>
<dbReference type="EMBL" id="CAJMXA010003771">
    <property type="protein sequence ID" value="CAE6514980.1"/>
    <property type="molecule type" value="Genomic_DNA"/>
</dbReference>
<dbReference type="Pfam" id="PF01926">
    <property type="entry name" value="MMR_HSR1"/>
    <property type="match status" value="1"/>
</dbReference>
<evidence type="ECO:0000313" key="18">
    <source>
        <dbReference type="Proteomes" id="UP000663853"/>
    </source>
</evidence>
<dbReference type="AlphaFoldDB" id="A0A8H3D6C5"/>
<dbReference type="GO" id="GO:0016020">
    <property type="term" value="C:membrane"/>
    <property type="evidence" value="ECO:0007669"/>
    <property type="project" value="UniProtKB-SubCell"/>
</dbReference>
<comment type="cofactor">
    <cofactor evidence="1">
        <name>Mg(2+)</name>
        <dbReference type="ChEBI" id="CHEBI:18420"/>
    </cofactor>
</comment>
<evidence type="ECO:0000256" key="13">
    <source>
        <dbReference type="ARBA" id="ARBA00023136"/>
    </source>
</evidence>
<evidence type="ECO:0000256" key="5">
    <source>
        <dbReference type="ARBA" id="ARBA00022640"/>
    </source>
</evidence>
<dbReference type="PANTHER" id="PTHR10903">
    <property type="entry name" value="GTPASE, IMAP FAMILY MEMBER-RELATED"/>
    <property type="match status" value="1"/>
</dbReference>
<organism evidence="17 18">
    <name type="scientific">Rhizoctonia solani</name>
    <dbReference type="NCBI Taxonomy" id="456999"/>
    <lineage>
        <taxon>Eukaryota</taxon>
        <taxon>Fungi</taxon>
        <taxon>Dikarya</taxon>
        <taxon>Basidiomycota</taxon>
        <taxon>Agaricomycotina</taxon>
        <taxon>Agaricomycetes</taxon>
        <taxon>Cantharellales</taxon>
        <taxon>Ceratobasidiaceae</taxon>
        <taxon>Rhizoctonia</taxon>
    </lineage>
</organism>
<evidence type="ECO:0000256" key="11">
    <source>
        <dbReference type="ARBA" id="ARBA00022927"/>
    </source>
</evidence>
<comment type="caution">
    <text evidence="17">The sequence shown here is derived from an EMBL/GenBank/DDBJ whole genome shotgun (WGS) entry which is preliminary data.</text>
</comment>
<keyword evidence="12" id="KW-1133">Transmembrane helix</keyword>
<proteinExistence type="predicted"/>
<feature type="domain" description="G" evidence="16">
    <location>
        <begin position="41"/>
        <end position="105"/>
    </location>
</feature>
<evidence type="ECO:0000256" key="1">
    <source>
        <dbReference type="ARBA" id="ARBA00001946"/>
    </source>
</evidence>
<protein>
    <recommendedName>
        <fullName evidence="16">G domain-containing protein</fullName>
    </recommendedName>
</protein>
<evidence type="ECO:0000256" key="6">
    <source>
        <dbReference type="ARBA" id="ARBA00022692"/>
    </source>
</evidence>
<evidence type="ECO:0000259" key="16">
    <source>
        <dbReference type="Pfam" id="PF01926"/>
    </source>
</evidence>
<accession>A0A8H3D6C5</accession>
<evidence type="ECO:0000256" key="9">
    <source>
        <dbReference type="ARBA" id="ARBA00022805"/>
    </source>
</evidence>
<dbReference type="SUPFAM" id="SSF52540">
    <property type="entry name" value="P-loop containing nucleoside triphosphate hydrolases"/>
    <property type="match status" value="1"/>
</dbReference>
<evidence type="ECO:0000256" key="2">
    <source>
        <dbReference type="ARBA" id="ARBA00004167"/>
    </source>
</evidence>
<dbReference type="InterPro" id="IPR027417">
    <property type="entry name" value="P-loop_NTPase"/>
</dbReference>
<keyword evidence="9" id="KW-1002">Plastid outer membrane</keyword>
<keyword evidence="4" id="KW-0150">Chloroplast</keyword>
<keyword evidence="7" id="KW-0479">Metal-binding</keyword>
<keyword evidence="3" id="KW-0813">Transport</keyword>
<dbReference type="Proteomes" id="UP000663853">
    <property type="component" value="Unassembled WGS sequence"/>
</dbReference>
<keyword evidence="10" id="KW-0460">Magnesium</keyword>
<name>A0A8H3D6C5_9AGAM</name>
<evidence type="ECO:0000256" key="15">
    <source>
        <dbReference type="SAM" id="Coils"/>
    </source>
</evidence>
<dbReference type="InterPro" id="IPR006073">
    <property type="entry name" value="GTP-bd"/>
</dbReference>
<dbReference type="GO" id="GO:0005525">
    <property type="term" value="F:GTP binding"/>
    <property type="evidence" value="ECO:0007669"/>
    <property type="project" value="InterPro"/>
</dbReference>
<evidence type="ECO:0000256" key="3">
    <source>
        <dbReference type="ARBA" id="ARBA00022448"/>
    </source>
</evidence>
<feature type="coiled-coil region" evidence="15">
    <location>
        <begin position="260"/>
        <end position="310"/>
    </location>
</feature>
<evidence type="ECO:0000256" key="7">
    <source>
        <dbReference type="ARBA" id="ARBA00022723"/>
    </source>
</evidence>
<evidence type="ECO:0000256" key="14">
    <source>
        <dbReference type="ARBA" id="ARBA00024013"/>
    </source>
</evidence>
<dbReference type="InterPro" id="IPR045058">
    <property type="entry name" value="GIMA/IAN/Toc"/>
</dbReference>
<keyword evidence="5" id="KW-0934">Plastid</keyword>
<evidence type="ECO:0000256" key="8">
    <source>
        <dbReference type="ARBA" id="ARBA00022801"/>
    </source>
</evidence>
<gene>
    <name evidence="17" type="ORF">RDB_LOCUS134263</name>
</gene>
<dbReference type="Gene3D" id="3.40.50.300">
    <property type="entry name" value="P-loop containing nucleotide triphosphate hydrolases"/>
    <property type="match status" value="1"/>
</dbReference>
<keyword evidence="6" id="KW-0812">Transmembrane</keyword>
<keyword evidence="15" id="KW-0175">Coiled coil</keyword>
<comment type="subcellular location">
    <subcellularLocation>
        <location evidence="2">Membrane</location>
        <topology evidence="2">Single-pass membrane protein</topology>
    </subcellularLocation>
    <subcellularLocation>
        <location evidence="14">Plastid</location>
        <location evidence="14">Chloroplast outer membrane</location>
    </subcellularLocation>
</comment>
<keyword evidence="11" id="KW-0653">Protein transport</keyword>
<evidence type="ECO:0000313" key="17">
    <source>
        <dbReference type="EMBL" id="CAE6514980.1"/>
    </source>
</evidence>